<gene>
    <name evidence="2" type="ORF">B296_00014163</name>
</gene>
<accession>A0A427AXD4</accession>
<evidence type="ECO:0000313" key="3">
    <source>
        <dbReference type="Proteomes" id="UP000287651"/>
    </source>
</evidence>
<sequence>MKRSTETAELRLAMSEVAVLARAPAPLEQYTELRLVKLPPYHRDRPIEGGGKVEQRRESNRQSTRPLGGVTSRREEELRKP</sequence>
<organism evidence="2 3">
    <name type="scientific">Ensete ventricosum</name>
    <name type="common">Abyssinian banana</name>
    <name type="synonym">Musa ensete</name>
    <dbReference type="NCBI Taxonomy" id="4639"/>
    <lineage>
        <taxon>Eukaryota</taxon>
        <taxon>Viridiplantae</taxon>
        <taxon>Streptophyta</taxon>
        <taxon>Embryophyta</taxon>
        <taxon>Tracheophyta</taxon>
        <taxon>Spermatophyta</taxon>
        <taxon>Magnoliopsida</taxon>
        <taxon>Liliopsida</taxon>
        <taxon>Zingiberales</taxon>
        <taxon>Musaceae</taxon>
        <taxon>Ensete</taxon>
    </lineage>
</organism>
<proteinExistence type="predicted"/>
<feature type="region of interest" description="Disordered" evidence="1">
    <location>
        <begin position="38"/>
        <end position="81"/>
    </location>
</feature>
<dbReference type="EMBL" id="AMZH03001043">
    <property type="protein sequence ID" value="RRT80865.1"/>
    <property type="molecule type" value="Genomic_DNA"/>
</dbReference>
<protein>
    <submittedName>
        <fullName evidence="2">Uncharacterized protein</fullName>
    </submittedName>
</protein>
<feature type="compositionally biased region" description="Basic and acidic residues" evidence="1">
    <location>
        <begin position="41"/>
        <end position="60"/>
    </location>
</feature>
<comment type="caution">
    <text evidence="2">The sequence shown here is derived from an EMBL/GenBank/DDBJ whole genome shotgun (WGS) entry which is preliminary data.</text>
</comment>
<evidence type="ECO:0000313" key="2">
    <source>
        <dbReference type="EMBL" id="RRT80865.1"/>
    </source>
</evidence>
<dbReference type="AlphaFoldDB" id="A0A427AXD4"/>
<name>A0A427AXD4_ENSVE</name>
<reference evidence="2 3" key="1">
    <citation type="journal article" date="2014" name="Agronomy (Basel)">
        <title>A Draft Genome Sequence for Ensete ventricosum, the Drought-Tolerant Tree Against Hunger.</title>
        <authorList>
            <person name="Harrison J."/>
            <person name="Moore K.A."/>
            <person name="Paszkiewicz K."/>
            <person name="Jones T."/>
            <person name="Grant M."/>
            <person name="Ambacheew D."/>
            <person name="Muzemil S."/>
            <person name="Studholme D.J."/>
        </authorList>
    </citation>
    <scope>NUCLEOTIDE SEQUENCE [LARGE SCALE GENOMIC DNA]</scope>
</reference>
<dbReference type="Proteomes" id="UP000287651">
    <property type="component" value="Unassembled WGS sequence"/>
</dbReference>
<evidence type="ECO:0000256" key="1">
    <source>
        <dbReference type="SAM" id="MobiDB-lite"/>
    </source>
</evidence>
<feature type="compositionally biased region" description="Basic and acidic residues" evidence="1">
    <location>
        <begin position="72"/>
        <end position="81"/>
    </location>
</feature>